<dbReference type="AlphaFoldDB" id="A0A9W6HT67"/>
<evidence type="ECO:0000313" key="2">
    <source>
        <dbReference type="EMBL" id="GLK01575.1"/>
    </source>
</evidence>
<dbReference type="EMBL" id="BSET01000001">
    <property type="protein sequence ID" value="GLK01575.1"/>
    <property type="molecule type" value="Genomic_DNA"/>
</dbReference>
<reference evidence="2" key="1">
    <citation type="journal article" date="2014" name="Int. J. Syst. Evol. Microbiol.">
        <title>Complete genome sequence of Corynebacterium casei LMG S-19264T (=DSM 44701T), isolated from a smear-ripened cheese.</title>
        <authorList>
            <consortium name="US DOE Joint Genome Institute (JGI-PGF)"/>
            <person name="Walter F."/>
            <person name="Albersmeier A."/>
            <person name="Kalinowski J."/>
            <person name="Ruckert C."/>
        </authorList>
    </citation>
    <scope>NUCLEOTIDE SEQUENCE</scope>
    <source>
        <strain evidence="2">VKM Ac-1958</strain>
    </source>
</reference>
<organism evidence="2 3">
    <name type="scientific">Microbacterium keratanolyticum</name>
    <dbReference type="NCBI Taxonomy" id="67574"/>
    <lineage>
        <taxon>Bacteria</taxon>
        <taxon>Bacillati</taxon>
        <taxon>Actinomycetota</taxon>
        <taxon>Actinomycetes</taxon>
        <taxon>Micrococcales</taxon>
        <taxon>Microbacteriaceae</taxon>
        <taxon>Microbacterium</taxon>
    </lineage>
</organism>
<protein>
    <recommendedName>
        <fullName evidence="1">DUF559 domain-containing protein</fullName>
    </recommendedName>
</protein>
<evidence type="ECO:0000259" key="1">
    <source>
        <dbReference type="Pfam" id="PF04480"/>
    </source>
</evidence>
<accession>A0A9W6HT67</accession>
<reference evidence="2" key="2">
    <citation type="submission" date="2023-01" db="EMBL/GenBank/DDBJ databases">
        <authorList>
            <person name="Sun Q."/>
            <person name="Evtushenko L."/>
        </authorList>
    </citation>
    <scope>NUCLEOTIDE SEQUENCE</scope>
    <source>
        <strain evidence="2">VKM Ac-1958</strain>
    </source>
</reference>
<gene>
    <name evidence="2" type="ORF">GCM10017596_12900</name>
</gene>
<evidence type="ECO:0000313" key="3">
    <source>
        <dbReference type="Proteomes" id="UP001142325"/>
    </source>
</evidence>
<feature type="domain" description="DUF559" evidence="1">
    <location>
        <begin position="190"/>
        <end position="272"/>
    </location>
</feature>
<keyword evidence="3" id="KW-1185">Reference proteome</keyword>
<dbReference type="Proteomes" id="UP001142325">
    <property type="component" value="Unassembled WGS sequence"/>
</dbReference>
<sequence>MPQLRSILAARDGVARGTELATYGWSRKRLSAAVHQRAIIRVRPGVFASRDAHEDVVIAAAHGGAVTCARALRLHRVWVLDVQDEHVHVWLGQGNRAHTHSGCHCVPHYRPGRLLLGIAPLEDALVHAFACHGSEFFFVAFESAWNLRLLSASARQRIRTALPRDARWLVDFARGDAQSGLESLLRLRLHLLGIAVQPQVEIGGVGRVDMVIERCLILEADGRANHESAPKRHRDLVRDAAASQRGYETLRFDYAQIVHEWDAVVAAIIAAIVRARRG</sequence>
<proteinExistence type="predicted"/>
<dbReference type="Gene3D" id="3.40.960.10">
    <property type="entry name" value="VSR Endonuclease"/>
    <property type="match status" value="1"/>
</dbReference>
<comment type="caution">
    <text evidence="2">The sequence shown here is derived from an EMBL/GenBank/DDBJ whole genome shotgun (WGS) entry which is preliminary data.</text>
</comment>
<name>A0A9W6HT67_9MICO</name>
<dbReference type="InterPro" id="IPR007569">
    <property type="entry name" value="DUF559"/>
</dbReference>
<dbReference type="RefSeq" id="WP_204939211.1">
    <property type="nucleotide sequence ID" value="NZ_BAAAUM010000001.1"/>
</dbReference>
<dbReference type="Pfam" id="PF04480">
    <property type="entry name" value="DUF559"/>
    <property type="match status" value="1"/>
</dbReference>